<keyword evidence="3" id="KW-1185">Reference proteome</keyword>
<evidence type="ECO:0000313" key="2">
    <source>
        <dbReference type="EMBL" id="MBD2547016.1"/>
    </source>
</evidence>
<accession>A0ABR8EJE6</accession>
<proteinExistence type="predicted"/>
<reference evidence="2 3" key="1">
    <citation type="journal article" date="2020" name="ISME J.">
        <title>Comparative genomics reveals insights into cyanobacterial evolution and habitat adaptation.</title>
        <authorList>
            <person name="Chen M.Y."/>
            <person name="Teng W.K."/>
            <person name="Zhao L."/>
            <person name="Hu C.X."/>
            <person name="Zhou Y.K."/>
            <person name="Han B.P."/>
            <person name="Song L.R."/>
            <person name="Shu W.S."/>
        </authorList>
    </citation>
    <scope>NUCLEOTIDE SEQUENCE [LARGE SCALE GENOMIC DNA]</scope>
    <source>
        <strain evidence="2 3">FACHB-1370</strain>
    </source>
</reference>
<dbReference type="Pfam" id="PF13358">
    <property type="entry name" value="DDE_3"/>
    <property type="match status" value="1"/>
</dbReference>
<dbReference type="PANTHER" id="PTHR46564">
    <property type="entry name" value="TRANSPOSASE"/>
    <property type="match status" value="1"/>
</dbReference>
<name>A0ABR8EJE6_9CYAN</name>
<evidence type="ECO:0000259" key="1">
    <source>
        <dbReference type="Pfam" id="PF13358"/>
    </source>
</evidence>
<protein>
    <submittedName>
        <fullName evidence="2">Transposase</fullName>
    </submittedName>
</protein>
<dbReference type="PANTHER" id="PTHR46564:SF1">
    <property type="entry name" value="TRANSPOSASE"/>
    <property type="match status" value="1"/>
</dbReference>
<dbReference type="Gene3D" id="3.30.420.10">
    <property type="entry name" value="Ribonuclease H-like superfamily/Ribonuclease H"/>
    <property type="match status" value="1"/>
</dbReference>
<comment type="caution">
    <text evidence="2">The sequence shown here is derived from an EMBL/GenBank/DDBJ whole genome shotgun (WGS) entry which is preliminary data.</text>
</comment>
<evidence type="ECO:0000313" key="3">
    <source>
        <dbReference type="Proteomes" id="UP000641954"/>
    </source>
</evidence>
<feature type="domain" description="Tc1-like transposase DDE" evidence="1">
    <location>
        <begin position="1"/>
        <end position="131"/>
    </location>
</feature>
<organism evidence="2 3">
    <name type="scientific">Planktothricoides raciborskii FACHB-1370</name>
    <dbReference type="NCBI Taxonomy" id="2949576"/>
    <lineage>
        <taxon>Bacteria</taxon>
        <taxon>Bacillati</taxon>
        <taxon>Cyanobacteriota</taxon>
        <taxon>Cyanophyceae</taxon>
        <taxon>Oscillatoriophycideae</taxon>
        <taxon>Oscillatoriales</taxon>
        <taxon>Oscillatoriaceae</taxon>
        <taxon>Planktothricoides</taxon>
    </lineage>
</organism>
<dbReference type="EMBL" id="JACJSK010000055">
    <property type="protein sequence ID" value="MBD2547016.1"/>
    <property type="molecule type" value="Genomic_DNA"/>
</dbReference>
<dbReference type="InterPro" id="IPR036397">
    <property type="entry name" value="RNaseH_sf"/>
</dbReference>
<sequence>MIFIDETAFWVGMSREVARSEKGKKAFCLRPFYKGRKMTLIGAISIEGVVAKKAIEGSMKGKDFKEFVEDDLVPKLKPGDVVVMDNLNIHSIEGIEELITATGARVEYLPPYSPDFNPISMLWSTVKSLVRMFPTRAMEVLEKLIEVALIVSGKDSFNNWFTKCCYCN</sequence>
<dbReference type="InterPro" id="IPR038717">
    <property type="entry name" value="Tc1-like_DDE_dom"/>
</dbReference>
<dbReference type="Proteomes" id="UP000641954">
    <property type="component" value="Unassembled WGS sequence"/>
</dbReference>
<gene>
    <name evidence="2" type="ORF">H6G72_24960</name>
</gene>